<evidence type="ECO:0000256" key="8">
    <source>
        <dbReference type="ARBA" id="ARBA00023136"/>
    </source>
</evidence>
<dbReference type="AlphaFoldDB" id="A0A9N9RUR9"/>
<keyword evidence="4" id="KW-1000">Mitochondrion outer membrane</keyword>
<reference evidence="10" key="2">
    <citation type="submission" date="2022-10" db="EMBL/GenBank/DDBJ databases">
        <authorList>
            <consortium name="ENA_rothamsted_submissions"/>
            <consortium name="culmorum"/>
            <person name="King R."/>
        </authorList>
    </citation>
    <scope>NUCLEOTIDE SEQUENCE</scope>
</reference>
<reference evidence="10" key="1">
    <citation type="submission" date="2022-01" db="EMBL/GenBank/DDBJ databases">
        <authorList>
            <person name="King R."/>
        </authorList>
    </citation>
    <scope>NUCLEOTIDE SEQUENCE</scope>
</reference>
<keyword evidence="2" id="KW-0813">Transport</keyword>
<keyword evidence="7" id="KW-0496">Mitochondrion</keyword>
<keyword evidence="5" id="KW-0653">Protein transport</keyword>
<evidence type="ECO:0000256" key="3">
    <source>
        <dbReference type="ARBA" id="ARBA00022692"/>
    </source>
</evidence>
<accession>A0A9N9RUR9</accession>
<dbReference type="Pfam" id="PF10642">
    <property type="entry name" value="Tom5"/>
    <property type="match status" value="1"/>
</dbReference>
<evidence type="ECO:0000256" key="4">
    <source>
        <dbReference type="ARBA" id="ARBA00022787"/>
    </source>
</evidence>
<dbReference type="GO" id="GO:0006626">
    <property type="term" value="P:protein targeting to mitochondrion"/>
    <property type="evidence" value="ECO:0007669"/>
    <property type="project" value="UniProtKB-ARBA"/>
</dbReference>
<keyword evidence="11" id="KW-1185">Reference proteome</keyword>
<organism evidence="10 11">
    <name type="scientific">Chironomus riparius</name>
    <dbReference type="NCBI Taxonomy" id="315576"/>
    <lineage>
        <taxon>Eukaryota</taxon>
        <taxon>Metazoa</taxon>
        <taxon>Ecdysozoa</taxon>
        <taxon>Arthropoda</taxon>
        <taxon>Hexapoda</taxon>
        <taxon>Insecta</taxon>
        <taxon>Pterygota</taxon>
        <taxon>Neoptera</taxon>
        <taxon>Endopterygota</taxon>
        <taxon>Diptera</taxon>
        <taxon>Nematocera</taxon>
        <taxon>Chironomoidea</taxon>
        <taxon>Chironomidae</taxon>
        <taxon>Chironominae</taxon>
        <taxon>Chironomus</taxon>
    </lineage>
</organism>
<dbReference type="EMBL" id="OU895878">
    <property type="protein sequence ID" value="CAG9804040.1"/>
    <property type="molecule type" value="Genomic_DNA"/>
</dbReference>
<keyword evidence="3" id="KW-0812">Transmembrane</keyword>
<gene>
    <name evidence="10" type="ORF">CHIRRI_LOCUS6935</name>
</gene>
<keyword evidence="6" id="KW-1133">Transmembrane helix</keyword>
<evidence type="ECO:0000256" key="9">
    <source>
        <dbReference type="ARBA" id="ARBA00025716"/>
    </source>
</evidence>
<evidence type="ECO:0000256" key="2">
    <source>
        <dbReference type="ARBA" id="ARBA00022448"/>
    </source>
</evidence>
<evidence type="ECO:0000313" key="10">
    <source>
        <dbReference type="EMBL" id="CAG9804040.1"/>
    </source>
</evidence>
<comment type="similarity">
    <text evidence="9">Belongs to the Tom5 family.</text>
</comment>
<keyword evidence="8" id="KW-0472">Membrane</keyword>
<comment type="subcellular location">
    <subcellularLocation>
        <location evidence="1">Mitochondrion outer membrane</location>
        <topology evidence="1">Single-pass membrane protein</topology>
    </subcellularLocation>
</comment>
<proteinExistence type="inferred from homology"/>
<evidence type="ECO:0000256" key="6">
    <source>
        <dbReference type="ARBA" id="ARBA00022989"/>
    </source>
</evidence>
<dbReference type="GO" id="GO:0005741">
    <property type="term" value="C:mitochondrial outer membrane"/>
    <property type="evidence" value="ECO:0007669"/>
    <property type="project" value="UniProtKB-SubCell"/>
</dbReference>
<dbReference type="GO" id="GO:0015031">
    <property type="term" value="P:protein transport"/>
    <property type="evidence" value="ECO:0007669"/>
    <property type="project" value="UniProtKB-KW"/>
</dbReference>
<dbReference type="Proteomes" id="UP001153620">
    <property type="component" value="Chromosome 2"/>
</dbReference>
<name>A0A9N9RUR9_9DIPT</name>
<protein>
    <submittedName>
        <fullName evidence="10">Uncharacterized protein</fullName>
    </submittedName>
</protein>
<evidence type="ECO:0000256" key="7">
    <source>
        <dbReference type="ARBA" id="ARBA00023128"/>
    </source>
</evidence>
<evidence type="ECO:0000256" key="1">
    <source>
        <dbReference type="ARBA" id="ARBA00004572"/>
    </source>
</evidence>
<dbReference type="InterPro" id="IPR019603">
    <property type="entry name" value="Tom5"/>
</dbReference>
<evidence type="ECO:0000256" key="5">
    <source>
        <dbReference type="ARBA" id="ARBA00022927"/>
    </source>
</evidence>
<sequence length="90" mass="10479">MFRMNLPNQSAEEQRKEVRRQVRNNVFSFIGLVALIRTGSLKLTCGTYSSAADASTAVKIYFHRRRENQAKLLQLTNQNRFNDEENQEND</sequence>
<evidence type="ECO:0000313" key="11">
    <source>
        <dbReference type="Proteomes" id="UP001153620"/>
    </source>
</evidence>